<proteinExistence type="predicted"/>
<comment type="caution">
    <text evidence="2">The sequence shown here is derived from an EMBL/GenBank/DDBJ whole genome shotgun (WGS) entry which is preliminary data.</text>
</comment>
<keyword evidence="1" id="KW-1133">Transmembrane helix</keyword>
<name>A0AAW1QH29_9CHLO</name>
<evidence type="ECO:0000256" key="1">
    <source>
        <dbReference type="SAM" id="Phobius"/>
    </source>
</evidence>
<evidence type="ECO:0000313" key="3">
    <source>
        <dbReference type="Proteomes" id="UP001438707"/>
    </source>
</evidence>
<feature type="transmembrane region" description="Helical" evidence="1">
    <location>
        <begin position="68"/>
        <end position="101"/>
    </location>
</feature>
<protein>
    <submittedName>
        <fullName evidence="2">Uncharacterized protein</fullName>
    </submittedName>
</protein>
<keyword evidence="1" id="KW-0812">Transmembrane</keyword>
<organism evidence="2 3">
    <name type="scientific">Apatococcus lobatus</name>
    <dbReference type="NCBI Taxonomy" id="904363"/>
    <lineage>
        <taxon>Eukaryota</taxon>
        <taxon>Viridiplantae</taxon>
        <taxon>Chlorophyta</taxon>
        <taxon>core chlorophytes</taxon>
        <taxon>Trebouxiophyceae</taxon>
        <taxon>Chlorellales</taxon>
        <taxon>Chlorellaceae</taxon>
        <taxon>Apatococcus</taxon>
    </lineage>
</organism>
<dbReference type="EMBL" id="JALJOS010000044">
    <property type="protein sequence ID" value="KAK9820741.1"/>
    <property type="molecule type" value="Genomic_DNA"/>
</dbReference>
<dbReference type="Proteomes" id="UP001438707">
    <property type="component" value="Unassembled WGS sequence"/>
</dbReference>
<accession>A0AAW1QH29</accession>
<keyword evidence="3" id="KW-1185">Reference proteome</keyword>
<keyword evidence="1" id="KW-0472">Membrane</keyword>
<reference evidence="2 3" key="1">
    <citation type="journal article" date="2024" name="Nat. Commun.">
        <title>Phylogenomics reveals the evolutionary origins of lichenization in chlorophyte algae.</title>
        <authorList>
            <person name="Puginier C."/>
            <person name="Libourel C."/>
            <person name="Otte J."/>
            <person name="Skaloud P."/>
            <person name="Haon M."/>
            <person name="Grisel S."/>
            <person name="Petersen M."/>
            <person name="Berrin J.G."/>
            <person name="Delaux P.M."/>
            <person name="Dal Grande F."/>
            <person name="Keller J."/>
        </authorList>
    </citation>
    <scope>NUCLEOTIDE SEQUENCE [LARGE SCALE GENOMIC DNA]</scope>
    <source>
        <strain evidence="2 3">SAG 2145</strain>
    </source>
</reference>
<gene>
    <name evidence="2" type="ORF">WJX74_008756</name>
</gene>
<dbReference type="AlphaFoldDB" id="A0AAW1QH29"/>
<evidence type="ECO:0000313" key="2">
    <source>
        <dbReference type="EMBL" id="KAK9820741.1"/>
    </source>
</evidence>
<sequence>MSRYLLVGGSLAGAWLLRKVFRTDQGVEEAEGAAFRDRPIDLQGSATSPQVSKAKHSEGQGFSKTTTLVLLVLALVVVALVFSLRAAILAVLCSVATVWVFGGKSRPQELRQLSQHTRDNTSNAHRLAGAWVKDKRASSSMDGVLDLAEIHGLLRQAINLLTGCEISVEDGIFNFIVTSAVSWFKIIERYPLTGEPKRCRRRDLRRGKHVGSVEQKDSCVYIHMDWEAPIPGYGCDQISSPSENTLLIKSSICIGGQRASWTAVYHRKGSKS</sequence>